<dbReference type="KEGG" id="psty:BFS30_17680"/>
<protein>
    <submittedName>
        <fullName evidence="3">Glucose dehydrogenase</fullName>
    </submittedName>
</protein>
<dbReference type="OrthoDB" id="9770043at2"/>
<dbReference type="SUPFAM" id="SSF50952">
    <property type="entry name" value="Soluble quinoprotein glucose dehydrogenase"/>
    <property type="match status" value="1"/>
</dbReference>
<sequence>MKTLIISAFALLLSLSSCKKNKTNGTGDPLPDAELKTRVLSSGLVHPWEMIYGPDQQIWITERPGRISRVDPQTGKVTLLHAITEVVSNGEGGLLGMALHPNFSASPWVYVVYNYESGGGYREKVVRFNYANGTLSSAFTIIDQIPAASIHNGSRLLISSDQKLMISTGDASNSANAQNRNSLSGKILRLNLDGSIPADNPIAGSPVWSFGHRNPQGLIQVGDKIYSSEHGASSNDEINLIVKGRNYGWPNVEGFCNTTAEQSFCSTNNVAEPLFAWTPTIATSAISYYNSDYIPQWKNSLLLVSLKASRLTQLSLNPAGDKITEAKDFLINEFGRLRAICQSPEGKIYIASSNGNNDKIIEIAK</sequence>
<dbReference type="RefSeq" id="WP_069380507.1">
    <property type="nucleotide sequence ID" value="NZ_CP017141.1"/>
</dbReference>
<organism evidence="3 4">
    <name type="scientific">Pedobacter steynii</name>
    <dbReference type="NCBI Taxonomy" id="430522"/>
    <lineage>
        <taxon>Bacteria</taxon>
        <taxon>Pseudomonadati</taxon>
        <taxon>Bacteroidota</taxon>
        <taxon>Sphingobacteriia</taxon>
        <taxon>Sphingobacteriales</taxon>
        <taxon>Sphingobacteriaceae</taxon>
        <taxon>Pedobacter</taxon>
    </lineage>
</organism>
<dbReference type="Proteomes" id="UP000094313">
    <property type="component" value="Chromosome"/>
</dbReference>
<dbReference type="PROSITE" id="PS51257">
    <property type="entry name" value="PROKAR_LIPOPROTEIN"/>
    <property type="match status" value="1"/>
</dbReference>
<evidence type="ECO:0000313" key="3">
    <source>
        <dbReference type="EMBL" id="AOM78843.1"/>
    </source>
</evidence>
<dbReference type="InterPro" id="IPR012938">
    <property type="entry name" value="Glc/Sorbosone_DH"/>
</dbReference>
<dbReference type="Gene3D" id="2.120.10.30">
    <property type="entry name" value="TolB, C-terminal domain"/>
    <property type="match status" value="1"/>
</dbReference>
<dbReference type="EMBL" id="CP017141">
    <property type="protein sequence ID" value="AOM78843.1"/>
    <property type="molecule type" value="Genomic_DNA"/>
</dbReference>
<feature type="chain" id="PRO_5009098699" evidence="1">
    <location>
        <begin position="20"/>
        <end position="365"/>
    </location>
</feature>
<dbReference type="InterPro" id="IPR011042">
    <property type="entry name" value="6-blade_b-propeller_TolB-like"/>
</dbReference>
<evidence type="ECO:0000256" key="1">
    <source>
        <dbReference type="SAM" id="SignalP"/>
    </source>
</evidence>
<evidence type="ECO:0000313" key="4">
    <source>
        <dbReference type="Proteomes" id="UP000094313"/>
    </source>
</evidence>
<reference evidence="3 4" key="1">
    <citation type="submission" date="2016-08" db="EMBL/GenBank/DDBJ databases">
        <authorList>
            <person name="Seilhamer J.J."/>
        </authorList>
    </citation>
    <scope>NUCLEOTIDE SEQUENCE [LARGE SCALE GENOMIC DNA]</scope>
    <source>
        <strain evidence="3 4">DX4</strain>
    </source>
</reference>
<name>A0A1D7QJN6_9SPHI</name>
<evidence type="ECO:0000259" key="2">
    <source>
        <dbReference type="Pfam" id="PF07995"/>
    </source>
</evidence>
<dbReference type="PANTHER" id="PTHR19328">
    <property type="entry name" value="HEDGEHOG-INTERACTING PROTEIN"/>
    <property type="match status" value="1"/>
</dbReference>
<dbReference type="PANTHER" id="PTHR19328:SF13">
    <property type="entry name" value="HIPL1 PROTEIN"/>
    <property type="match status" value="1"/>
</dbReference>
<proteinExistence type="predicted"/>
<dbReference type="Pfam" id="PF07995">
    <property type="entry name" value="GSDH"/>
    <property type="match status" value="1"/>
</dbReference>
<keyword evidence="1" id="KW-0732">Signal</keyword>
<keyword evidence="4" id="KW-1185">Reference proteome</keyword>
<dbReference type="InterPro" id="IPR011041">
    <property type="entry name" value="Quinoprot_gluc/sorb_DH_b-prop"/>
</dbReference>
<dbReference type="AlphaFoldDB" id="A0A1D7QJN6"/>
<accession>A0A1D7QJN6</accession>
<gene>
    <name evidence="3" type="ORF">BFS30_17680</name>
</gene>
<feature type="signal peptide" evidence="1">
    <location>
        <begin position="1"/>
        <end position="19"/>
    </location>
</feature>
<feature type="domain" description="Glucose/Sorbosone dehydrogenase" evidence="2">
    <location>
        <begin position="45"/>
        <end position="356"/>
    </location>
</feature>